<evidence type="ECO:0000313" key="6">
    <source>
        <dbReference type="EMBL" id="MBU9738766.1"/>
    </source>
</evidence>
<evidence type="ECO:0000313" key="7">
    <source>
        <dbReference type="Proteomes" id="UP000712157"/>
    </source>
</evidence>
<accession>A0A949NFR7</accession>
<feature type="transmembrane region" description="Helical" evidence="5">
    <location>
        <begin position="62"/>
        <end position="84"/>
    </location>
</feature>
<dbReference type="AlphaFoldDB" id="A0A949NFR7"/>
<comment type="caution">
    <text evidence="6">The sequence shown here is derived from an EMBL/GenBank/DDBJ whole genome shotgun (WGS) entry which is preliminary data.</text>
</comment>
<feature type="transmembrane region" description="Helical" evidence="5">
    <location>
        <begin position="115"/>
        <end position="137"/>
    </location>
</feature>
<reference evidence="6" key="1">
    <citation type="submission" date="2021-06" db="EMBL/GenBank/DDBJ databases">
        <title>Description of novel taxa of the family Lachnospiraceae.</title>
        <authorList>
            <person name="Chaplin A.V."/>
            <person name="Sokolova S.R."/>
            <person name="Pikina A.P."/>
            <person name="Korzhanova M."/>
            <person name="Belova V."/>
            <person name="Korostin D."/>
            <person name="Efimov B.A."/>
        </authorList>
    </citation>
    <scope>NUCLEOTIDE SEQUENCE</scope>
    <source>
        <strain evidence="6">ASD5720</strain>
    </source>
</reference>
<gene>
    <name evidence="6" type="ORF">KTH89_19675</name>
</gene>
<keyword evidence="4 5" id="KW-0472">Membrane</keyword>
<evidence type="ECO:0000256" key="2">
    <source>
        <dbReference type="ARBA" id="ARBA00022692"/>
    </source>
</evidence>
<evidence type="ECO:0000256" key="3">
    <source>
        <dbReference type="ARBA" id="ARBA00022989"/>
    </source>
</evidence>
<feature type="transmembrane region" description="Helical" evidence="5">
    <location>
        <begin position="6"/>
        <end position="25"/>
    </location>
</feature>
<proteinExistence type="predicted"/>
<keyword evidence="3 5" id="KW-1133">Transmembrane helix</keyword>
<evidence type="ECO:0000256" key="4">
    <source>
        <dbReference type="ARBA" id="ARBA00023136"/>
    </source>
</evidence>
<dbReference type="EMBL" id="JAHQCW010000041">
    <property type="protein sequence ID" value="MBU9738766.1"/>
    <property type="molecule type" value="Genomic_DNA"/>
</dbReference>
<feature type="transmembrane region" description="Helical" evidence="5">
    <location>
        <begin position="143"/>
        <end position="164"/>
    </location>
</feature>
<protein>
    <submittedName>
        <fullName evidence="6">Manganese efflux pump</fullName>
    </submittedName>
</protein>
<dbReference type="PANTHER" id="PTHR35529">
    <property type="entry name" value="MANGANESE EFFLUX PUMP MNTP-RELATED"/>
    <property type="match status" value="1"/>
</dbReference>
<dbReference type="InterPro" id="IPR003810">
    <property type="entry name" value="Mntp/YtaF"/>
</dbReference>
<dbReference type="PANTHER" id="PTHR35529:SF2">
    <property type="entry name" value="SPORULATION PROTEIN YTAF-RELATED"/>
    <property type="match status" value="1"/>
</dbReference>
<evidence type="ECO:0000256" key="5">
    <source>
        <dbReference type="SAM" id="Phobius"/>
    </source>
</evidence>
<sequence length="195" mass="20935">MELFISIAVLVISANIDTFVLMLPFGVSHVRICAKNIFLIAGITSAFTYMSMKVGTAFSQMISLQAANLVGGLTLVLIGLYFVLKFCVHQKKKEQEDSGNVSGLQMQEERVMSTVEAVVLALVLSINNAGIGIAAGIAYISAFYVSVATFLCTWICIKLGLLAGKSLMGRLVTKYSVFLSGILLLALGVYECLGF</sequence>
<keyword evidence="1" id="KW-1003">Cell membrane</keyword>
<feature type="transmembrane region" description="Helical" evidence="5">
    <location>
        <begin position="171"/>
        <end position="190"/>
    </location>
</feature>
<keyword evidence="7" id="KW-1185">Reference proteome</keyword>
<feature type="transmembrane region" description="Helical" evidence="5">
    <location>
        <begin position="32"/>
        <end position="50"/>
    </location>
</feature>
<organism evidence="6 7">
    <name type="scientific">Diplocloster agilis</name>
    <dbReference type="NCBI Taxonomy" id="2850323"/>
    <lineage>
        <taxon>Bacteria</taxon>
        <taxon>Bacillati</taxon>
        <taxon>Bacillota</taxon>
        <taxon>Clostridia</taxon>
        <taxon>Lachnospirales</taxon>
        <taxon>Lachnospiraceae</taxon>
        <taxon>Diplocloster</taxon>
    </lineage>
</organism>
<evidence type="ECO:0000256" key="1">
    <source>
        <dbReference type="ARBA" id="ARBA00022475"/>
    </source>
</evidence>
<dbReference type="Proteomes" id="UP000712157">
    <property type="component" value="Unassembled WGS sequence"/>
</dbReference>
<name>A0A949NFR7_9FIRM</name>
<dbReference type="Pfam" id="PF02659">
    <property type="entry name" value="Mntp"/>
    <property type="match status" value="1"/>
</dbReference>
<dbReference type="RefSeq" id="WP_158347602.1">
    <property type="nucleotide sequence ID" value="NZ_JAHQCW010000041.1"/>
</dbReference>
<keyword evidence="2 5" id="KW-0812">Transmembrane</keyword>